<dbReference type="Pfam" id="PF26425">
    <property type="entry name" value="PIN_halo"/>
    <property type="match status" value="1"/>
</dbReference>
<accession>F7PIZ6</accession>
<dbReference type="KEGG" id="hti:HTIA_0822"/>
<protein>
    <submittedName>
        <fullName evidence="1">Uncharacterized protein</fullName>
    </submittedName>
</protein>
<reference evidence="1 2" key="1">
    <citation type="journal article" date="2014" name="Environ. Microbiol.">
        <title>Halorhabdus tiamatea: proteogenomics and glycosidase activity measurements identify the first cultivated euryarchaeon from a deep-sea anoxic brine lake as potential polysaccharide degrader.</title>
        <authorList>
            <person name="Werner J."/>
            <person name="Ferrer M."/>
            <person name="Michel G."/>
            <person name="Mann A.J."/>
            <person name="Huang S."/>
            <person name="Juarez S."/>
            <person name="Ciordia S."/>
            <person name="Albar J.P."/>
            <person name="Alcaide M."/>
            <person name="La Cono V."/>
            <person name="Yakimov M.M."/>
            <person name="Antunes A."/>
            <person name="Taborda M."/>
            <person name="Da Costa M.S."/>
            <person name="Amann R.I."/>
            <person name="Gloeckner F.O."/>
            <person name="Golyshina O.V."/>
            <person name="Golyshin P.N."/>
            <person name="Teeling H."/>
        </authorList>
    </citation>
    <scope>NUCLEOTIDE SEQUENCE [LARGE SCALE GENOMIC DNA]</scope>
    <source>
        <strain evidence="2">SARL4B</strain>
    </source>
</reference>
<sequence length="90" mass="9892">MDQARRFIATTSDRSEDVVEKADTEIIGTALETLIGESVEKVVIATNDIPLGEAAESLIPQYGFDENQVTWLTGGDLVAELDEDYVPEFE</sequence>
<dbReference type="HOGENOM" id="CLU_2433777_0_0_2"/>
<dbReference type="AlphaFoldDB" id="F7PIZ6"/>
<evidence type="ECO:0000313" key="1">
    <source>
        <dbReference type="EMBL" id="CCQ32962.1"/>
    </source>
</evidence>
<evidence type="ECO:0000313" key="2">
    <source>
        <dbReference type="Proteomes" id="UP000015381"/>
    </source>
</evidence>
<proteinExistence type="predicted"/>
<dbReference type="Proteomes" id="UP000015381">
    <property type="component" value="Chromosome I"/>
</dbReference>
<name>F7PIZ6_9EURY</name>
<keyword evidence="2" id="KW-1185">Reference proteome</keyword>
<dbReference type="InterPro" id="IPR058703">
    <property type="entry name" value="PIN-containing"/>
</dbReference>
<organism evidence="1 2">
    <name type="scientific">Halorhabdus tiamatea SARL4B</name>
    <dbReference type="NCBI Taxonomy" id="1033806"/>
    <lineage>
        <taxon>Archaea</taxon>
        <taxon>Methanobacteriati</taxon>
        <taxon>Methanobacteriota</taxon>
        <taxon>Stenosarchaea group</taxon>
        <taxon>Halobacteria</taxon>
        <taxon>Halobacteriales</taxon>
        <taxon>Haloarculaceae</taxon>
        <taxon>Halorhabdus</taxon>
    </lineage>
</organism>
<gene>
    <name evidence="1" type="ORF">HTIA_0822</name>
</gene>
<dbReference type="EMBL" id="HF571520">
    <property type="protein sequence ID" value="CCQ32962.1"/>
    <property type="molecule type" value="Genomic_DNA"/>
</dbReference>